<evidence type="ECO:0000313" key="2">
    <source>
        <dbReference type="Proteomes" id="UP000265520"/>
    </source>
</evidence>
<proteinExistence type="predicted"/>
<organism evidence="1 2">
    <name type="scientific">Trifolium medium</name>
    <dbReference type="NCBI Taxonomy" id="97028"/>
    <lineage>
        <taxon>Eukaryota</taxon>
        <taxon>Viridiplantae</taxon>
        <taxon>Streptophyta</taxon>
        <taxon>Embryophyta</taxon>
        <taxon>Tracheophyta</taxon>
        <taxon>Spermatophyta</taxon>
        <taxon>Magnoliopsida</taxon>
        <taxon>eudicotyledons</taxon>
        <taxon>Gunneridae</taxon>
        <taxon>Pentapetalae</taxon>
        <taxon>rosids</taxon>
        <taxon>fabids</taxon>
        <taxon>Fabales</taxon>
        <taxon>Fabaceae</taxon>
        <taxon>Papilionoideae</taxon>
        <taxon>50 kb inversion clade</taxon>
        <taxon>NPAAA clade</taxon>
        <taxon>Hologalegina</taxon>
        <taxon>IRL clade</taxon>
        <taxon>Trifolieae</taxon>
        <taxon>Trifolium</taxon>
    </lineage>
</organism>
<protein>
    <submittedName>
        <fullName evidence="1">Uncharacterized protein</fullName>
    </submittedName>
</protein>
<keyword evidence="2" id="KW-1185">Reference proteome</keyword>
<comment type="caution">
    <text evidence="1">The sequence shown here is derived from an EMBL/GenBank/DDBJ whole genome shotgun (WGS) entry which is preliminary data.</text>
</comment>
<dbReference type="Proteomes" id="UP000265520">
    <property type="component" value="Unassembled WGS sequence"/>
</dbReference>
<dbReference type="EMBL" id="LXQA010972580">
    <property type="protein sequence ID" value="MCI79385.1"/>
    <property type="molecule type" value="Genomic_DNA"/>
</dbReference>
<accession>A0A392UXE6</accession>
<evidence type="ECO:0000313" key="1">
    <source>
        <dbReference type="EMBL" id="MCI79385.1"/>
    </source>
</evidence>
<dbReference type="AlphaFoldDB" id="A0A392UXE6"/>
<feature type="non-terminal residue" evidence="1">
    <location>
        <position position="1"/>
    </location>
</feature>
<name>A0A392UXE6_9FABA</name>
<sequence length="24" mass="2598">YTTPFCFNRGIIGATPDAVTLLVK</sequence>
<reference evidence="1 2" key="1">
    <citation type="journal article" date="2018" name="Front. Plant Sci.">
        <title>Red Clover (Trifolium pratense) and Zigzag Clover (T. medium) - A Picture of Genomic Similarities and Differences.</title>
        <authorList>
            <person name="Dluhosova J."/>
            <person name="Istvanek J."/>
            <person name="Nedelnik J."/>
            <person name="Repkova J."/>
        </authorList>
    </citation>
    <scope>NUCLEOTIDE SEQUENCE [LARGE SCALE GENOMIC DNA]</scope>
    <source>
        <strain evidence="2">cv. 10/8</strain>
        <tissue evidence="1">Leaf</tissue>
    </source>
</reference>